<dbReference type="Pfam" id="PF03259">
    <property type="entry name" value="Robl_LC7"/>
    <property type="match status" value="1"/>
</dbReference>
<organism evidence="4">
    <name type="scientific">Corethron hystrix</name>
    <dbReference type="NCBI Taxonomy" id="216773"/>
    <lineage>
        <taxon>Eukaryota</taxon>
        <taxon>Sar</taxon>
        <taxon>Stramenopiles</taxon>
        <taxon>Ochrophyta</taxon>
        <taxon>Bacillariophyta</taxon>
        <taxon>Coscinodiscophyceae</taxon>
        <taxon>Corethrophycidae</taxon>
        <taxon>Corethrales</taxon>
        <taxon>Corethraceae</taxon>
        <taxon>Corethron</taxon>
    </lineage>
</organism>
<dbReference type="FunFam" id="3.30.450.30:FF:000011">
    <property type="entry name" value="Dynein light chain roadblock"/>
    <property type="match status" value="1"/>
</dbReference>
<name>A0A7S1BKQ5_9STRA</name>
<evidence type="ECO:0000256" key="2">
    <source>
        <dbReference type="SAM" id="MobiDB-lite"/>
    </source>
</evidence>
<dbReference type="SUPFAM" id="SSF103196">
    <property type="entry name" value="Roadblock/LC7 domain"/>
    <property type="match status" value="1"/>
</dbReference>
<evidence type="ECO:0000256" key="1">
    <source>
        <dbReference type="ARBA" id="ARBA00007191"/>
    </source>
</evidence>
<feature type="domain" description="Roadblock/LAMTOR2" evidence="3">
    <location>
        <begin position="31"/>
        <end position="120"/>
    </location>
</feature>
<dbReference type="PANTHER" id="PTHR10779">
    <property type="entry name" value="DYNEIN LIGHT CHAIN ROADBLOCK"/>
    <property type="match status" value="1"/>
</dbReference>
<feature type="compositionally biased region" description="Polar residues" evidence="2">
    <location>
        <begin position="1"/>
        <end position="10"/>
    </location>
</feature>
<dbReference type="InterPro" id="IPR004942">
    <property type="entry name" value="Roadblock/LAMTOR2_dom"/>
</dbReference>
<dbReference type="EMBL" id="HBFR01022835">
    <property type="protein sequence ID" value="CAD8889188.1"/>
    <property type="molecule type" value="Transcribed_RNA"/>
</dbReference>
<accession>A0A7S1BKQ5</accession>
<dbReference type="AlphaFoldDB" id="A0A7S1BKQ5"/>
<feature type="region of interest" description="Disordered" evidence="2">
    <location>
        <begin position="1"/>
        <end position="24"/>
    </location>
</feature>
<dbReference type="Gene3D" id="3.30.450.30">
    <property type="entry name" value="Dynein light chain 2a, cytoplasmic"/>
    <property type="match status" value="1"/>
</dbReference>
<sequence>MSTIQNTVTSPPAKEAAAPTDAASNINSSEVEEILARIGSHKGVEGILVMTKQGVPIRSTIAADHTNEHSAILSQLADRASAVIRSLDPDDELTFLRMRTKMGYEYMIVPDKDYVLVVIQSSQA</sequence>
<dbReference type="SMART" id="SM00960">
    <property type="entry name" value="Robl_LC7"/>
    <property type="match status" value="1"/>
</dbReference>
<comment type="similarity">
    <text evidence="1">Belongs to the GAMAD family.</text>
</comment>
<protein>
    <recommendedName>
        <fullName evidence="3">Roadblock/LAMTOR2 domain-containing protein</fullName>
    </recommendedName>
</protein>
<evidence type="ECO:0000259" key="3">
    <source>
        <dbReference type="SMART" id="SM00960"/>
    </source>
</evidence>
<reference evidence="4" key="1">
    <citation type="submission" date="2021-01" db="EMBL/GenBank/DDBJ databases">
        <authorList>
            <person name="Corre E."/>
            <person name="Pelletier E."/>
            <person name="Niang G."/>
            <person name="Scheremetjew M."/>
            <person name="Finn R."/>
            <person name="Kale V."/>
            <person name="Holt S."/>
            <person name="Cochrane G."/>
            <person name="Meng A."/>
            <person name="Brown T."/>
            <person name="Cohen L."/>
        </authorList>
    </citation>
    <scope>NUCLEOTIDE SEQUENCE</scope>
    <source>
        <strain evidence="4">308</strain>
    </source>
</reference>
<evidence type="ECO:0000313" key="4">
    <source>
        <dbReference type="EMBL" id="CAD8889188.1"/>
    </source>
</evidence>
<gene>
    <name evidence="4" type="ORF">CHYS00102_LOCUS16391</name>
</gene>
<proteinExistence type="inferred from homology"/>
<feature type="compositionally biased region" description="Low complexity" evidence="2">
    <location>
        <begin position="11"/>
        <end position="23"/>
    </location>
</feature>